<evidence type="ECO:0000313" key="2">
    <source>
        <dbReference type="Proteomes" id="UP000323917"/>
    </source>
</evidence>
<accession>A0A5B9QBC9</accession>
<dbReference type="KEGG" id="bgok:Pr1d_35400"/>
<dbReference type="Proteomes" id="UP000323917">
    <property type="component" value="Chromosome"/>
</dbReference>
<keyword evidence="2" id="KW-1185">Reference proteome</keyword>
<dbReference type="RefSeq" id="WP_148074604.1">
    <property type="nucleotide sequence ID" value="NZ_CP042913.1"/>
</dbReference>
<evidence type="ECO:0000313" key="1">
    <source>
        <dbReference type="EMBL" id="QEG36228.1"/>
    </source>
</evidence>
<proteinExistence type="predicted"/>
<name>A0A5B9QBC9_9BACT</name>
<protein>
    <submittedName>
        <fullName evidence="1">Uncharacterized protein</fullName>
    </submittedName>
</protein>
<reference evidence="1 2" key="1">
    <citation type="submission" date="2019-08" db="EMBL/GenBank/DDBJ databases">
        <title>Deep-cultivation of Planctomycetes and their phenomic and genomic characterization uncovers novel biology.</title>
        <authorList>
            <person name="Wiegand S."/>
            <person name="Jogler M."/>
            <person name="Boedeker C."/>
            <person name="Pinto D."/>
            <person name="Vollmers J."/>
            <person name="Rivas-Marin E."/>
            <person name="Kohn T."/>
            <person name="Peeters S.H."/>
            <person name="Heuer A."/>
            <person name="Rast P."/>
            <person name="Oberbeckmann S."/>
            <person name="Bunk B."/>
            <person name="Jeske O."/>
            <person name="Meyerdierks A."/>
            <person name="Storesund J.E."/>
            <person name="Kallscheuer N."/>
            <person name="Luecker S."/>
            <person name="Lage O.M."/>
            <person name="Pohl T."/>
            <person name="Merkel B.J."/>
            <person name="Hornburger P."/>
            <person name="Mueller R.-W."/>
            <person name="Bruemmer F."/>
            <person name="Labrenz M."/>
            <person name="Spormann A.M."/>
            <person name="Op den Camp H."/>
            <person name="Overmann J."/>
            <person name="Amann R."/>
            <person name="Jetten M.S.M."/>
            <person name="Mascher T."/>
            <person name="Medema M.H."/>
            <person name="Devos D.P."/>
            <person name="Kaster A.-K."/>
            <person name="Ovreas L."/>
            <person name="Rohde M."/>
            <person name="Galperin M.Y."/>
            <person name="Jogler C."/>
        </authorList>
    </citation>
    <scope>NUCLEOTIDE SEQUENCE [LARGE SCALE GENOMIC DNA]</scope>
    <source>
        <strain evidence="1 2">Pr1d</strain>
    </source>
</reference>
<organism evidence="1 2">
    <name type="scientific">Bythopirellula goksoeyrii</name>
    <dbReference type="NCBI Taxonomy" id="1400387"/>
    <lineage>
        <taxon>Bacteria</taxon>
        <taxon>Pseudomonadati</taxon>
        <taxon>Planctomycetota</taxon>
        <taxon>Planctomycetia</taxon>
        <taxon>Pirellulales</taxon>
        <taxon>Lacipirellulaceae</taxon>
        <taxon>Bythopirellula</taxon>
    </lineage>
</organism>
<dbReference type="AlphaFoldDB" id="A0A5B9QBC9"/>
<dbReference type="EMBL" id="CP042913">
    <property type="protein sequence ID" value="QEG36228.1"/>
    <property type="molecule type" value="Genomic_DNA"/>
</dbReference>
<gene>
    <name evidence="1" type="ORF">Pr1d_35400</name>
</gene>
<sequence>MQSINERQQLIQVIKERPEFIEAVVERTVSQFVEGLLEERRDELGIAVESAIKQSLLKLSTEEFLDLVVFFEEAEPLVKPLTDSVLDKTRQKFAMMMRYQWEEIINLKIDLRKLRETVEGDGDWWR</sequence>